<dbReference type="AlphaFoldDB" id="A0A2G2Z227"/>
<proteinExistence type="predicted"/>
<feature type="compositionally biased region" description="Basic and acidic residues" evidence="1">
    <location>
        <begin position="73"/>
        <end position="90"/>
    </location>
</feature>
<gene>
    <name evidence="2" type="ORF">T459_19568</name>
</gene>
<evidence type="ECO:0000313" key="3">
    <source>
        <dbReference type="Proteomes" id="UP000222542"/>
    </source>
</evidence>
<dbReference type="Proteomes" id="UP000222542">
    <property type="component" value="Unassembled WGS sequence"/>
</dbReference>
<dbReference type="Gramene" id="PHT76046">
    <property type="protein sequence ID" value="PHT76046"/>
    <property type="gene ID" value="T459_19568"/>
</dbReference>
<evidence type="ECO:0000256" key="1">
    <source>
        <dbReference type="SAM" id="MobiDB-lite"/>
    </source>
</evidence>
<name>A0A2G2Z227_CAPAN</name>
<dbReference type="EMBL" id="AYRZ02000007">
    <property type="protein sequence ID" value="PHT76046.1"/>
    <property type="molecule type" value="Genomic_DNA"/>
</dbReference>
<reference evidence="2 3" key="1">
    <citation type="journal article" date="2014" name="Nat. Genet.">
        <title>Genome sequence of the hot pepper provides insights into the evolution of pungency in Capsicum species.</title>
        <authorList>
            <person name="Kim S."/>
            <person name="Park M."/>
            <person name="Yeom S.I."/>
            <person name="Kim Y.M."/>
            <person name="Lee J.M."/>
            <person name="Lee H.A."/>
            <person name="Seo E."/>
            <person name="Choi J."/>
            <person name="Cheong K."/>
            <person name="Kim K.T."/>
            <person name="Jung K."/>
            <person name="Lee G.W."/>
            <person name="Oh S.K."/>
            <person name="Bae C."/>
            <person name="Kim S.B."/>
            <person name="Lee H.Y."/>
            <person name="Kim S.Y."/>
            <person name="Kim M.S."/>
            <person name="Kang B.C."/>
            <person name="Jo Y.D."/>
            <person name="Yang H.B."/>
            <person name="Jeong H.J."/>
            <person name="Kang W.H."/>
            <person name="Kwon J.K."/>
            <person name="Shin C."/>
            <person name="Lim J.Y."/>
            <person name="Park J.H."/>
            <person name="Huh J.H."/>
            <person name="Kim J.S."/>
            <person name="Kim B.D."/>
            <person name="Cohen O."/>
            <person name="Paran I."/>
            <person name="Suh M.C."/>
            <person name="Lee S.B."/>
            <person name="Kim Y.K."/>
            <person name="Shin Y."/>
            <person name="Noh S.J."/>
            <person name="Park J."/>
            <person name="Seo Y.S."/>
            <person name="Kwon S.Y."/>
            <person name="Kim H.A."/>
            <person name="Park J.M."/>
            <person name="Kim H.J."/>
            <person name="Choi S.B."/>
            <person name="Bosland P.W."/>
            <person name="Reeves G."/>
            <person name="Jo S.H."/>
            <person name="Lee B.W."/>
            <person name="Cho H.T."/>
            <person name="Choi H.S."/>
            <person name="Lee M.S."/>
            <person name="Yu Y."/>
            <person name="Do Choi Y."/>
            <person name="Park B.S."/>
            <person name="van Deynze A."/>
            <person name="Ashrafi H."/>
            <person name="Hill T."/>
            <person name="Kim W.T."/>
            <person name="Pai H.S."/>
            <person name="Ahn H.K."/>
            <person name="Yeam I."/>
            <person name="Giovannoni J.J."/>
            <person name="Rose J.K."/>
            <person name="Sorensen I."/>
            <person name="Lee S.J."/>
            <person name="Kim R.W."/>
            <person name="Choi I.Y."/>
            <person name="Choi B.S."/>
            <person name="Lim J.S."/>
            <person name="Lee Y.H."/>
            <person name="Choi D."/>
        </authorList>
    </citation>
    <scope>NUCLEOTIDE SEQUENCE [LARGE SCALE GENOMIC DNA]</scope>
    <source>
        <strain evidence="3">cv. CM334</strain>
    </source>
</reference>
<accession>A0A2G2Z227</accession>
<comment type="caution">
    <text evidence="2">The sequence shown here is derived from an EMBL/GenBank/DDBJ whole genome shotgun (WGS) entry which is preliminary data.</text>
</comment>
<evidence type="ECO:0000313" key="2">
    <source>
        <dbReference type="EMBL" id="PHT76046.1"/>
    </source>
</evidence>
<keyword evidence="3" id="KW-1185">Reference proteome</keyword>
<sequence length="127" mass="15191">MYPTIKKTMSEWLAVCPIKARSIVDVPKKVEQPHTLIDPAFQEDYSQIYQIDIVENKILNILNDIDSILIDMKKEKEKEEDGREEDKNDEKDEDEDENKDEDNDEDADHDDEEEEKFELHKKKRRRI</sequence>
<feature type="region of interest" description="Disordered" evidence="1">
    <location>
        <begin position="73"/>
        <end position="127"/>
    </location>
</feature>
<organism evidence="2 3">
    <name type="scientific">Capsicum annuum</name>
    <name type="common">Capsicum pepper</name>
    <dbReference type="NCBI Taxonomy" id="4072"/>
    <lineage>
        <taxon>Eukaryota</taxon>
        <taxon>Viridiplantae</taxon>
        <taxon>Streptophyta</taxon>
        <taxon>Embryophyta</taxon>
        <taxon>Tracheophyta</taxon>
        <taxon>Spermatophyta</taxon>
        <taxon>Magnoliopsida</taxon>
        <taxon>eudicotyledons</taxon>
        <taxon>Gunneridae</taxon>
        <taxon>Pentapetalae</taxon>
        <taxon>asterids</taxon>
        <taxon>lamiids</taxon>
        <taxon>Solanales</taxon>
        <taxon>Solanaceae</taxon>
        <taxon>Solanoideae</taxon>
        <taxon>Capsiceae</taxon>
        <taxon>Capsicum</taxon>
    </lineage>
</organism>
<protein>
    <submittedName>
        <fullName evidence="2">Uncharacterized protein</fullName>
    </submittedName>
</protein>
<reference evidence="2 3" key="2">
    <citation type="journal article" date="2017" name="Genome Biol.">
        <title>New reference genome sequences of hot pepper reveal the massive evolution of plant disease-resistance genes by retroduplication.</title>
        <authorList>
            <person name="Kim S."/>
            <person name="Park J."/>
            <person name="Yeom S.I."/>
            <person name="Kim Y.M."/>
            <person name="Seo E."/>
            <person name="Kim K.T."/>
            <person name="Kim M.S."/>
            <person name="Lee J.M."/>
            <person name="Cheong K."/>
            <person name="Shin H.S."/>
            <person name="Kim S.B."/>
            <person name="Han K."/>
            <person name="Lee J."/>
            <person name="Park M."/>
            <person name="Lee H.A."/>
            <person name="Lee H.Y."/>
            <person name="Lee Y."/>
            <person name="Oh S."/>
            <person name="Lee J.H."/>
            <person name="Choi E."/>
            <person name="Choi E."/>
            <person name="Lee S.E."/>
            <person name="Jeon J."/>
            <person name="Kim H."/>
            <person name="Choi G."/>
            <person name="Song H."/>
            <person name="Lee J."/>
            <person name="Lee S.C."/>
            <person name="Kwon J.K."/>
            <person name="Lee H.Y."/>
            <person name="Koo N."/>
            <person name="Hong Y."/>
            <person name="Kim R.W."/>
            <person name="Kang W.H."/>
            <person name="Huh J.H."/>
            <person name="Kang B.C."/>
            <person name="Yang T.J."/>
            <person name="Lee Y.H."/>
            <person name="Bennetzen J.L."/>
            <person name="Choi D."/>
        </authorList>
    </citation>
    <scope>NUCLEOTIDE SEQUENCE [LARGE SCALE GENOMIC DNA]</scope>
    <source>
        <strain evidence="3">cv. CM334</strain>
    </source>
</reference>
<feature type="compositionally biased region" description="Acidic residues" evidence="1">
    <location>
        <begin position="91"/>
        <end position="116"/>
    </location>
</feature>